<dbReference type="GeneID" id="61524682"/>
<evidence type="ECO:0000313" key="2">
    <source>
        <dbReference type="Proteomes" id="UP000078572"/>
    </source>
</evidence>
<reference evidence="2" key="1">
    <citation type="submission" date="2016-06" db="EMBL/GenBank/DDBJ databases">
        <authorList>
            <person name="Xu Y."/>
            <person name="Nagy A."/>
            <person name="Yan X."/>
            <person name="Kim S.W."/>
            <person name="Haley B."/>
            <person name="Liu N.T."/>
            <person name="Nou X."/>
        </authorList>
    </citation>
    <scope>NUCLEOTIDE SEQUENCE [LARGE SCALE GENOMIC DNA]</scope>
    <source>
        <strain evidence="2">ATCC 49129</strain>
    </source>
</reference>
<accession>A0A191ZT25</accession>
<protein>
    <submittedName>
        <fullName evidence="1">Diguanylate cyclase</fullName>
    </submittedName>
</protein>
<dbReference type="RefSeq" id="WP_064801446.1">
    <property type="nucleotide sequence ID" value="NZ_CP016022.1"/>
</dbReference>
<dbReference type="PANTHER" id="PTHR44757">
    <property type="entry name" value="DIGUANYLATE CYCLASE DGCP"/>
    <property type="match status" value="1"/>
</dbReference>
<dbReference type="EMBL" id="CP016022">
    <property type="protein sequence ID" value="ANJ71237.1"/>
    <property type="molecule type" value="Genomic_DNA"/>
</dbReference>
<dbReference type="Proteomes" id="UP000078572">
    <property type="component" value="Chromosome 1"/>
</dbReference>
<dbReference type="InterPro" id="IPR000014">
    <property type="entry name" value="PAS"/>
</dbReference>
<dbReference type="Gene3D" id="3.30.450.20">
    <property type="entry name" value="PAS domain"/>
    <property type="match status" value="2"/>
</dbReference>
<dbReference type="InterPro" id="IPR013656">
    <property type="entry name" value="PAS_4"/>
</dbReference>
<dbReference type="InterPro" id="IPR000700">
    <property type="entry name" value="PAS-assoc_C"/>
</dbReference>
<dbReference type="FunFam" id="3.30.70.270:FF:000001">
    <property type="entry name" value="Diguanylate cyclase domain protein"/>
    <property type="match status" value="1"/>
</dbReference>
<dbReference type="SUPFAM" id="SSF55785">
    <property type="entry name" value="PYP-like sensor domain (PAS domain)"/>
    <property type="match status" value="2"/>
</dbReference>
<dbReference type="Pfam" id="PF08448">
    <property type="entry name" value="PAS_4"/>
    <property type="match status" value="2"/>
</dbReference>
<dbReference type="PROSITE" id="PS50887">
    <property type="entry name" value="GGDEF"/>
    <property type="match status" value="1"/>
</dbReference>
<dbReference type="CDD" id="cd00130">
    <property type="entry name" value="PAS"/>
    <property type="match status" value="1"/>
</dbReference>
<dbReference type="STRING" id="190721.ACS15_0338"/>
<dbReference type="GO" id="GO:0003824">
    <property type="term" value="F:catalytic activity"/>
    <property type="evidence" value="ECO:0007669"/>
    <property type="project" value="UniProtKB-ARBA"/>
</dbReference>
<gene>
    <name evidence="1" type="ORF">A9Y76_01510</name>
</gene>
<dbReference type="PROSITE" id="PS50112">
    <property type="entry name" value="PAS"/>
    <property type="match status" value="2"/>
</dbReference>
<dbReference type="AlphaFoldDB" id="A0A191ZT25"/>
<dbReference type="Pfam" id="PF00990">
    <property type="entry name" value="GGDEF"/>
    <property type="match status" value="1"/>
</dbReference>
<dbReference type="PANTHER" id="PTHR44757:SF2">
    <property type="entry name" value="BIOFILM ARCHITECTURE MAINTENANCE PROTEIN MBAA"/>
    <property type="match status" value="1"/>
</dbReference>
<dbReference type="InterPro" id="IPR052155">
    <property type="entry name" value="Biofilm_reg_signaling"/>
</dbReference>
<evidence type="ECO:0000313" key="1">
    <source>
        <dbReference type="EMBL" id="ANJ71237.1"/>
    </source>
</evidence>
<dbReference type="InterPro" id="IPR000160">
    <property type="entry name" value="GGDEF_dom"/>
</dbReference>
<organism evidence="1 2">
    <name type="scientific">Ralstonia insidiosa</name>
    <dbReference type="NCBI Taxonomy" id="190721"/>
    <lineage>
        <taxon>Bacteria</taxon>
        <taxon>Pseudomonadati</taxon>
        <taxon>Pseudomonadota</taxon>
        <taxon>Betaproteobacteria</taxon>
        <taxon>Burkholderiales</taxon>
        <taxon>Burkholderiaceae</taxon>
        <taxon>Ralstonia</taxon>
    </lineage>
</organism>
<dbReference type="InterPro" id="IPR035965">
    <property type="entry name" value="PAS-like_dom_sf"/>
</dbReference>
<dbReference type="NCBIfam" id="TIGR00229">
    <property type="entry name" value="sensory_box"/>
    <property type="match status" value="1"/>
</dbReference>
<dbReference type="PROSITE" id="PS50113">
    <property type="entry name" value="PAC"/>
    <property type="match status" value="1"/>
</dbReference>
<dbReference type="Gene3D" id="3.30.70.270">
    <property type="match status" value="1"/>
</dbReference>
<dbReference type="CDD" id="cd01949">
    <property type="entry name" value="GGDEF"/>
    <property type="match status" value="1"/>
</dbReference>
<dbReference type="InterPro" id="IPR043128">
    <property type="entry name" value="Rev_trsase/Diguanyl_cyclase"/>
</dbReference>
<keyword evidence="2" id="KW-1185">Reference proteome</keyword>
<name>A0A191ZT25_9RALS</name>
<dbReference type="SMART" id="SM00267">
    <property type="entry name" value="GGDEF"/>
    <property type="match status" value="1"/>
</dbReference>
<dbReference type="OrthoDB" id="8929028at2"/>
<dbReference type="NCBIfam" id="TIGR00254">
    <property type="entry name" value="GGDEF"/>
    <property type="match status" value="1"/>
</dbReference>
<dbReference type="InterPro" id="IPR029787">
    <property type="entry name" value="Nucleotide_cyclase"/>
</dbReference>
<proteinExistence type="predicted"/>
<dbReference type="SUPFAM" id="SSF55073">
    <property type="entry name" value="Nucleotide cyclase"/>
    <property type="match status" value="1"/>
</dbReference>
<dbReference type="SMART" id="SM00091">
    <property type="entry name" value="PAS"/>
    <property type="match status" value="2"/>
</dbReference>
<sequence>MVSRRLLVAIAGGIGAVLALIGLTVMVSWLLHWPRGVKIGSDHLVIVFATGLNLVLLGAGLAALVVGALRPSARWADRAACLAGGAVAVLCTLRLVEVVSGWPVAFDFPDVHVWLERDWLTGWIGGMHPSHALALATGAGALCLVPTARQAHRAQWLFALLGVSVLLCVGDLLGRAMALEYLYPAWLHWRASDVAAGCTLLVVAGVLCAALARYPRLFHIRLSPEDTLVWISGGCVVLAGLGATVTAFIIQVDSASVAFGNTRTRALSSYAEEFDQVLAMHAESPRLVATATPIQEALRHPTDNAARLHGERALAAYREQGYSYLQLRTLAGEGVISLGTEVSHPQLAIALHAGLAPERVTLQWNHGFAMRTETPVLVDGVQVGWLVAEQPLAHMTARYTTLPDAGATETLAMSGLDAAGRAMSFPQRFDAHIFELPRQTIEQRTLPLRLALAGRSGYGQWRDIHGVPTSLSYMPIGYTGLALISKISSAELYAPMRAQFERLAALMLCGIIGSVAAIRLTVRPFANRLAASERALRIANESLERRRDALRASREQLRLVADNVPAQLSYVDPDGVVRFASRTLLEAFGRTQDEMIDRHVSEIYTPEDYRTLLPYMTEVLAGYPVQFDITSLRTGKPRYLSGHYYPDYDDRGTLRGYFSVLQDLTARTTAEIALARSERALTLVLDNAPLLVSHINADGIFTFCNVTHARWLQRTPEEVCGQPAQDVFTPGTYALLAPYLTRAVRGETVEFEINAPWYEKPHAGSPRHRTRYLRGQLVPDAADCDCSAERCGFYAFVQDVTEAKRSEMELSRMARFDALTGLANRYELYERLRTALERRQRQPAPMGVLYLDVDHFKHINDTYGHAAGDAVLVEVARRLQQAVRRTDTVARLAGDEFVILLDPIDAPDDALHTAHKVVSAVRPPILLRGGASLHVTASIGVACPAPDISDPDVVLREADRALYWAKSRGRNTAA</sequence>